<protein>
    <recommendedName>
        <fullName evidence="1">Methyltransferase FkbM domain-containing protein</fullName>
    </recommendedName>
</protein>
<dbReference type="Pfam" id="PF05050">
    <property type="entry name" value="Methyltransf_21"/>
    <property type="match status" value="1"/>
</dbReference>
<dbReference type="InterPro" id="IPR052514">
    <property type="entry name" value="SAM-dependent_MTase"/>
</dbReference>
<evidence type="ECO:0000313" key="2">
    <source>
        <dbReference type="EMBL" id="SBW03763.1"/>
    </source>
</evidence>
<gene>
    <name evidence="2" type="ORF">KL86DPRO_20199</name>
</gene>
<dbReference type="NCBIfam" id="TIGR01444">
    <property type="entry name" value="fkbM_fam"/>
    <property type="match status" value="1"/>
</dbReference>
<dbReference type="PANTHER" id="PTHR34203">
    <property type="entry name" value="METHYLTRANSFERASE, FKBM FAMILY PROTEIN"/>
    <property type="match status" value="1"/>
</dbReference>
<dbReference type="AlphaFoldDB" id="A0A212JWI5"/>
<proteinExistence type="predicted"/>
<dbReference type="PANTHER" id="PTHR34203:SF15">
    <property type="entry name" value="SLL1173 PROTEIN"/>
    <property type="match status" value="1"/>
</dbReference>
<dbReference type="EMBL" id="FLUQ01000002">
    <property type="protein sequence ID" value="SBW03763.1"/>
    <property type="molecule type" value="Genomic_DNA"/>
</dbReference>
<name>A0A212JWI5_9DELT</name>
<dbReference type="Gene3D" id="3.40.50.150">
    <property type="entry name" value="Vaccinia Virus protein VP39"/>
    <property type="match status" value="1"/>
</dbReference>
<reference evidence="2" key="1">
    <citation type="submission" date="2016-04" db="EMBL/GenBank/DDBJ databases">
        <authorList>
            <person name="Evans L.H."/>
            <person name="Alamgir A."/>
            <person name="Owens N."/>
            <person name="Weber N.D."/>
            <person name="Virtaneva K."/>
            <person name="Barbian K."/>
            <person name="Babar A."/>
            <person name="Rosenke K."/>
        </authorList>
    </citation>
    <scope>NUCLEOTIDE SEQUENCE</scope>
    <source>
        <strain evidence="2">86</strain>
    </source>
</reference>
<sequence length="431" mass="48132">MFANNIFRQIERTCSLMERTGIIQCIRGEAVAPLLCEHARYWADKNSPANADSIEALVLTALSQMYWYGSVRPTALYNVTLFKILKACSLFSFEVNGKPIVYCPDSDTSVVTHIASCINGALKPVCSATVYVENAPKNAIIQLREQIAEARKYYIDEHGAWVEQFMQKLGDDVSRFSYESFLRQRIKAHACWAMPTLEVNPPAQRTQWLQERALQHYELPTLEGAGLMLDFLHRTIYILDQYSLPGKVEAKPGDVVIDAGAAFGETAIYFSRKTNNTGRVFAFEPVPETAGFARRNAECNGCVNVTVIEKALSDVTGLLHFSANELFPTAARATTSTDSSSVDVHSITLDAFAAEKNIKIDFIKADVEGSEMNLLRGAEATIKRDAPTIAMSLYHLQDDYHAIPKYLMSLRDDYTFYFRSDAEPVLLAVVE</sequence>
<dbReference type="SUPFAM" id="SSF53335">
    <property type="entry name" value="S-adenosyl-L-methionine-dependent methyltransferases"/>
    <property type="match status" value="1"/>
</dbReference>
<accession>A0A212JWI5</accession>
<dbReference type="InterPro" id="IPR029063">
    <property type="entry name" value="SAM-dependent_MTases_sf"/>
</dbReference>
<feature type="domain" description="Methyltransferase FkbM" evidence="1">
    <location>
        <begin position="258"/>
        <end position="407"/>
    </location>
</feature>
<organism evidence="2">
    <name type="scientific">uncultured delta proteobacterium</name>
    <dbReference type="NCBI Taxonomy" id="34034"/>
    <lineage>
        <taxon>Bacteria</taxon>
        <taxon>Deltaproteobacteria</taxon>
        <taxon>environmental samples</taxon>
    </lineage>
</organism>
<dbReference type="InterPro" id="IPR006342">
    <property type="entry name" value="FkbM_mtfrase"/>
</dbReference>
<evidence type="ECO:0000259" key="1">
    <source>
        <dbReference type="Pfam" id="PF05050"/>
    </source>
</evidence>